<dbReference type="CDD" id="cd09917">
    <property type="entry name" value="F-box_SF"/>
    <property type="match status" value="1"/>
</dbReference>
<organism evidence="2 3">
    <name type="scientific">Strongyloides papillosus</name>
    <name type="common">Intestinal threadworm</name>
    <dbReference type="NCBI Taxonomy" id="174720"/>
    <lineage>
        <taxon>Eukaryota</taxon>
        <taxon>Metazoa</taxon>
        <taxon>Ecdysozoa</taxon>
        <taxon>Nematoda</taxon>
        <taxon>Chromadorea</taxon>
        <taxon>Rhabditida</taxon>
        <taxon>Tylenchina</taxon>
        <taxon>Panagrolaimomorpha</taxon>
        <taxon>Strongyloidoidea</taxon>
        <taxon>Strongyloididae</taxon>
        <taxon>Strongyloides</taxon>
    </lineage>
</organism>
<name>A0A0N5BI57_STREA</name>
<dbReference type="SUPFAM" id="SSF81383">
    <property type="entry name" value="F-box domain"/>
    <property type="match status" value="1"/>
</dbReference>
<evidence type="ECO:0000313" key="2">
    <source>
        <dbReference type="Proteomes" id="UP000046392"/>
    </source>
</evidence>
<evidence type="ECO:0000313" key="3">
    <source>
        <dbReference type="WBParaSite" id="SPAL_0000564100.1"/>
    </source>
</evidence>
<sequence>MDEPTIDFVSLPENFKLQIFKELDWETLKNLKLVCKNFYLIIEKNIQSLDRPKAYSMSIGCYGTKITSVSYRLILTGNVGERGSLKTVFFNSYDESENFLKNIDPTEIKEFCLINGSNREYVSVQCEIYHSENFFKYNFSTRFQNEKYFEIHLYNRINSSRKFGILYDGHFLKKESLRKLGLFEEDESHSVGRKIAMNLLTGNPMLKYENALTGAHNPLYIQIMKHLFEIGFFNLENTCNRNGFKLYFDEVSKFGVPRQKFFRKVFDKIKFNNSLVEEDNDYVYSIKSSMKCSKCGIEHRISVLYRKILKDLWIQSF</sequence>
<dbReference type="AlphaFoldDB" id="A0A0N5BI57"/>
<dbReference type="PROSITE" id="PS50181">
    <property type="entry name" value="FBOX"/>
    <property type="match status" value="1"/>
</dbReference>
<protein>
    <submittedName>
        <fullName evidence="3">F-box domain-containing protein</fullName>
    </submittedName>
</protein>
<dbReference type="InterPro" id="IPR001810">
    <property type="entry name" value="F-box_dom"/>
</dbReference>
<feature type="domain" description="F-box" evidence="1">
    <location>
        <begin position="5"/>
        <end position="49"/>
    </location>
</feature>
<evidence type="ECO:0000259" key="1">
    <source>
        <dbReference type="PROSITE" id="PS50181"/>
    </source>
</evidence>
<proteinExistence type="predicted"/>
<dbReference type="InterPro" id="IPR036047">
    <property type="entry name" value="F-box-like_dom_sf"/>
</dbReference>
<dbReference type="WBParaSite" id="SPAL_0000564100.1">
    <property type="protein sequence ID" value="SPAL_0000564100.1"/>
    <property type="gene ID" value="SPAL_0000564100"/>
</dbReference>
<accession>A0A0N5BI57</accession>
<keyword evidence="2" id="KW-1185">Reference proteome</keyword>
<reference evidence="3" key="1">
    <citation type="submission" date="2017-02" db="UniProtKB">
        <authorList>
            <consortium name="WormBaseParasite"/>
        </authorList>
    </citation>
    <scope>IDENTIFICATION</scope>
</reference>
<dbReference type="Proteomes" id="UP000046392">
    <property type="component" value="Unplaced"/>
</dbReference>